<proteinExistence type="predicted"/>
<evidence type="ECO:0000313" key="5">
    <source>
        <dbReference type="Proteomes" id="UP000836841"/>
    </source>
</evidence>
<keyword evidence="2" id="KW-0378">Hydrolase</keyword>
<dbReference type="PANTHER" id="PTHR12649:SF30">
    <property type="entry name" value="AMINOACYL-TRNA HYDROLASE"/>
    <property type="match status" value="1"/>
</dbReference>
<dbReference type="InterPro" id="IPR023476">
    <property type="entry name" value="Pep_tRNA_hydro_II_dom_sf"/>
</dbReference>
<keyword evidence="5" id="KW-1185">Reference proteome</keyword>
<sequence length="176" mass="19680">MQSCNFRFIQKACSSSAKSTAQNIGCSCSWEECAQPKVVVKIDGEDEMLELQWIVVIEICFGSTALMLFAKFNLFRALPELPDERAKSLKLPTHITIDAGRTQIAPNSRTVMAILDSDGQEMSLRVADCFCPRVWTKASVAASKFDVTSLFNPISQMDEAERRDMNPTFLLCQENL</sequence>
<dbReference type="SUPFAM" id="SSF102462">
    <property type="entry name" value="Peptidyl-tRNA hydrolase II"/>
    <property type="match status" value="1"/>
</dbReference>
<comment type="catalytic activity">
    <reaction evidence="3">
        <text>an N-acyl-L-alpha-aminoacyl-tRNA + H2O = an N-acyl-L-amino acid + a tRNA + H(+)</text>
        <dbReference type="Rhea" id="RHEA:54448"/>
        <dbReference type="Rhea" id="RHEA-COMP:10123"/>
        <dbReference type="Rhea" id="RHEA-COMP:13883"/>
        <dbReference type="ChEBI" id="CHEBI:15377"/>
        <dbReference type="ChEBI" id="CHEBI:15378"/>
        <dbReference type="ChEBI" id="CHEBI:59874"/>
        <dbReference type="ChEBI" id="CHEBI:78442"/>
        <dbReference type="ChEBI" id="CHEBI:138191"/>
        <dbReference type="EC" id="3.1.1.29"/>
    </reaction>
</comment>
<evidence type="ECO:0000313" key="4">
    <source>
        <dbReference type="EMBL" id="CAH2072566.1"/>
    </source>
</evidence>
<dbReference type="GO" id="GO:0004045">
    <property type="term" value="F:peptidyl-tRNA hydrolase activity"/>
    <property type="evidence" value="ECO:0007669"/>
    <property type="project" value="UniProtKB-EC"/>
</dbReference>
<gene>
    <name evidence="4" type="ORF">TAV2_LOCUS20142</name>
</gene>
<dbReference type="Pfam" id="PF01981">
    <property type="entry name" value="PTH2"/>
    <property type="match status" value="1"/>
</dbReference>
<dbReference type="Gene3D" id="3.40.1490.10">
    <property type="entry name" value="Bit1"/>
    <property type="match status" value="1"/>
</dbReference>
<dbReference type="GO" id="GO:0005739">
    <property type="term" value="C:mitochondrion"/>
    <property type="evidence" value="ECO:0007669"/>
    <property type="project" value="TreeGrafter"/>
</dbReference>
<dbReference type="Proteomes" id="UP000836841">
    <property type="component" value="Chromosome 6"/>
</dbReference>
<dbReference type="EC" id="3.1.1.29" evidence="1"/>
<evidence type="ECO:0000256" key="1">
    <source>
        <dbReference type="ARBA" id="ARBA00013260"/>
    </source>
</evidence>
<accession>A0AAU9STG9</accession>
<evidence type="ECO:0000256" key="2">
    <source>
        <dbReference type="ARBA" id="ARBA00022801"/>
    </source>
</evidence>
<reference evidence="4 5" key="1">
    <citation type="submission" date="2022-03" db="EMBL/GenBank/DDBJ databases">
        <authorList>
            <person name="Nunn A."/>
            <person name="Chopra R."/>
            <person name="Nunn A."/>
            <person name="Contreras Garrido A."/>
        </authorList>
    </citation>
    <scope>NUCLEOTIDE SEQUENCE [LARGE SCALE GENOMIC DNA]</scope>
</reference>
<dbReference type="GO" id="GO:0005829">
    <property type="term" value="C:cytosol"/>
    <property type="evidence" value="ECO:0007669"/>
    <property type="project" value="TreeGrafter"/>
</dbReference>
<organism evidence="4 5">
    <name type="scientific">Thlaspi arvense</name>
    <name type="common">Field penny-cress</name>
    <dbReference type="NCBI Taxonomy" id="13288"/>
    <lineage>
        <taxon>Eukaryota</taxon>
        <taxon>Viridiplantae</taxon>
        <taxon>Streptophyta</taxon>
        <taxon>Embryophyta</taxon>
        <taxon>Tracheophyta</taxon>
        <taxon>Spermatophyta</taxon>
        <taxon>Magnoliopsida</taxon>
        <taxon>eudicotyledons</taxon>
        <taxon>Gunneridae</taxon>
        <taxon>Pentapetalae</taxon>
        <taxon>rosids</taxon>
        <taxon>malvids</taxon>
        <taxon>Brassicales</taxon>
        <taxon>Brassicaceae</taxon>
        <taxon>Thlaspideae</taxon>
        <taxon>Thlaspi</taxon>
    </lineage>
</organism>
<protein>
    <recommendedName>
        <fullName evidence="1">peptidyl-tRNA hydrolase</fullName>
        <ecNumber evidence="1">3.1.1.29</ecNumber>
    </recommendedName>
</protein>
<dbReference type="AlphaFoldDB" id="A0AAU9STG9"/>
<dbReference type="InterPro" id="IPR002833">
    <property type="entry name" value="PTH2"/>
</dbReference>
<name>A0AAU9STG9_THLAR</name>
<evidence type="ECO:0000256" key="3">
    <source>
        <dbReference type="ARBA" id="ARBA00048707"/>
    </source>
</evidence>
<dbReference type="PANTHER" id="PTHR12649">
    <property type="entry name" value="PEPTIDYL-TRNA HYDROLASE 2"/>
    <property type="match status" value="1"/>
</dbReference>
<dbReference type="EMBL" id="OU466862">
    <property type="protein sequence ID" value="CAH2072566.1"/>
    <property type="molecule type" value="Genomic_DNA"/>
</dbReference>